<evidence type="ECO:0000313" key="2">
    <source>
        <dbReference type="EMBL" id="ETN67743.1"/>
    </source>
</evidence>
<gene>
    <name evidence="2" type="ORF">AND_000417</name>
</gene>
<proteinExistence type="predicted"/>
<evidence type="ECO:0000313" key="3">
    <source>
        <dbReference type="EnsemblMetazoa" id="ADAC000417-PA"/>
    </source>
</evidence>
<dbReference type="EMBL" id="ADMH02000120">
    <property type="protein sequence ID" value="ETN67743.1"/>
    <property type="molecule type" value="Genomic_DNA"/>
</dbReference>
<keyword evidence="1" id="KW-0812">Transmembrane</keyword>
<reference evidence="2" key="3">
    <citation type="journal article" date="2013" name="Nucleic Acids Res.">
        <title>The genome of Anopheles darlingi, the main neotropical malaria vector.</title>
        <authorList>
            <person name="Marinotti O."/>
            <person name="Cerqueira G.C."/>
            <person name="de Almeida L.G."/>
            <person name="Ferro M.I."/>
            <person name="Loreto E.L."/>
            <person name="Zaha A."/>
            <person name="Teixeira S.M."/>
            <person name="Wespiser A.R."/>
            <person name="Almeida E Silva A."/>
            <person name="Schlindwein A.D."/>
            <person name="Pacheco A.C."/>
            <person name="Silva A.L."/>
            <person name="Graveley B.R."/>
            <person name="Walenz B.P."/>
            <person name="Lima Bde A."/>
            <person name="Ribeiro C.A."/>
            <person name="Nunes-Silva C.G."/>
            <person name="de Carvalho C.R."/>
            <person name="Soares C.M."/>
            <person name="de Menezes C.B."/>
            <person name="Matiolli C."/>
            <person name="Caffrey D."/>
            <person name="Araujo D.A."/>
            <person name="de Oliveira D.M."/>
            <person name="Golenbock D."/>
            <person name="Grisard E.C."/>
            <person name="Fantinatti-Garboggini F."/>
            <person name="de Carvalho F.M."/>
            <person name="Barcellos F.G."/>
            <person name="Prosdocimi F."/>
            <person name="May G."/>
            <person name="Azevedo Junior G.M."/>
            <person name="Guimaraes G.M."/>
            <person name="Goldman G.H."/>
            <person name="Padilha I.Q."/>
            <person name="Batista Jda S."/>
            <person name="Ferro J.A."/>
            <person name="Ribeiro J.M."/>
            <person name="Fietto J.L."/>
            <person name="Dabbas K.M."/>
            <person name="Cerdeira L."/>
            <person name="Agnez-Lima L.F."/>
            <person name="Brocchi M."/>
            <person name="de Carvalho M.O."/>
            <person name="Teixeira Mde M."/>
            <person name="Diniz Maia Mde M."/>
            <person name="Goldman M.H."/>
            <person name="Cruz Schneider M.P."/>
            <person name="Felipe M.S."/>
            <person name="Hungria M."/>
            <person name="Nicolas M.F."/>
            <person name="Pereira M."/>
            <person name="Montes M.A."/>
            <person name="Cantao M.E."/>
            <person name="Vincentz M."/>
            <person name="Rafael M.S."/>
            <person name="Silverman N."/>
            <person name="Stoco P.H."/>
            <person name="Souza R.C."/>
            <person name="Vicentini R."/>
            <person name="Gazzinelli R.T."/>
            <person name="Neves Rde O."/>
            <person name="Silva R."/>
            <person name="Astolfi-Filho S."/>
            <person name="Maciel T.E."/>
            <person name="Urmenyi T.P."/>
            <person name="Tadei W.P."/>
            <person name="Camargo E.P."/>
            <person name="de Vasconcelos A.T."/>
        </authorList>
    </citation>
    <scope>NUCLEOTIDE SEQUENCE</scope>
</reference>
<evidence type="ECO:0000313" key="4">
    <source>
        <dbReference type="Proteomes" id="UP000000673"/>
    </source>
</evidence>
<dbReference type="GO" id="GO:0007165">
    <property type="term" value="P:signal transduction"/>
    <property type="evidence" value="ECO:0007669"/>
    <property type="project" value="TreeGrafter"/>
</dbReference>
<organism evidence="2">
    <name type="scientific">Anopheles darlingi</name>
    <name type="common">Mosquito</name>
    <dbReference type="NCBI Taxonomy" id="43151"/>
    <lineage>
        <taxon>Eukaryota</taxon>
        <taxon>Metazoa</taxon>
        <taxon>Ecdysozoa</taxon>
        <taxon>Arthropoda</taxon>
        <taxon>Hexapoda</taxon>
        <taxon>Insecta</taxon>
        <taxon>Pterygota</taxon>
        <taxon>Neoptera</taxon>
        <taxon>Endopterygota</taxon>
        <taxon>Diptera</taxon>
        <taxon>Nematocera</taxon>
        <taxon>Culicoidea</taxon>
        <taxon>Culicidae</taxon>
        <taxon>Anophelinae</taxon>
        <taxon>Anopheles</taxon>
    </lineage>
</organism>
<dbReference type="PANTHER" id="PTHR15261">
    <property type="entry name" value="THROMBOSPONDIN-TYPE LAMININ G DOMAIN AND EAR REPEAT-CONTAINING"/>
    <property type="match status" value="1"/>
</dbReference>
<dbReference type="VEuPathDB" id="VectorBase:ADAC000417"/>
<name>W5JW42_ANODA</name>
<sequence>MLLRSRWLRLYIVVLFVFLKVINFIVTADEASLIEASTPEYLQTEDHELDLLLEIYRENLIKDYVHIGQALESPVARDLHGFVEQRVRSFLKDREQDQVPNGRTKRDTSYSDIEADTAEARHLYLKGFRERGYVPVNFPVDICLLRVGKSIFAAALHQSESSNRTQNATAVSFYRRTGGKFEKYLEHQTVTARYFDCISIANLGFVAVVNYHDHELDVFKDGSPVFQIHENGRTEIVQTFGQPKQNTVHLWVHGKHIFLTHTYLNLDESLHTACPIYRWTGYYFDVIDHIPCQNAVHIEAFSVDQQMYVAVANQMSADKKDTFSVIYLLSPETLKLNQHQQIYSYSVSHIAYYFLEHRDRREHFLITGNSVNVGDGDENDRHSSLEQTELNSIVYKLVDGYFVPFQNLELTGVDMFLPVVHENGAFLLLVLCSGQPLQIYEYDGWRLVPSRIDYTGEAFAAGVSHMRVYRHIVNASVIAIANSNLFGMSVNLFTPQYGVENDLRQVYSHFIEWCERMQEQMANVDLEELYNKLVALPDEAPDGVRMINKNIELQYSTTDILKTAVIETPHLLIDEPLLSYAIEVNEYVKQVMDKMERAEQTINTSIMRNETVRWNGDIAVGELIASAGQMKQLDVKVLNNAAYRTRSADEDRSTNDKPGDETIEVDRLIVDRIVRVGFWNGHAADFLLLTDDDPSKWKDFKVAANEVIVEKDIYVNKLIDGIFFHPSNVLLPGVNQVINARHVGVTNLNVNRLKSKKLNSTEAVSVQRMLDKSRMLLAKSRGALPQAYRNDFDTVEVEELMVNGLLNNANIQYLMDNLLLVAAEQQQMSGKLIIEELTADNILLTDAKLSSIMWEHVAQTTGNQRILQDLQFVQPITVDRLQVHDRLNHIPVIDNKLQVLLLRSNETQTITGTKTFDYMKVMNPIDLQGKIDGEGLSKMNPIITIEQELVLNGDYTINGNVSFNGPVVAHNIFGKNGHLNLQRLLKHGIRLNESPTSEQKVKFLQPIFVERLYVPSINQLPIDDLVRQNSDEIQYLTGRKTFIGDLLVEGIADSNEINKVDLNQLNRTIFRRDEGEQTIEGDIRFAGVGTANVHAKSVLFAGKPIDHLLRLDRPQNLTKPVRFLNCTVIVGNSIVTHHLLPDNTSTIYGHDLNFLLRDTLYADSVIPVPPIITGEKIFRNITIGRLFLAEESTFNMIPMQNIRHILAAGDNRTIIKNGPYSFRTNHELKIDHLLFDGMINGIPKAAFCRAWLMHTGNQTFTVGQTVQKLDIGQVHVSGNLNQVDVDHLLKNTYRADLEEYIHQAIFHDGVVSYEPVSIGGLVSGLNISSDVLLKQSTEIQALGQVHVAGTLNAKGQLHILQTLNGIHFPKMMEFFGSKTAQGGASDPAPMNIEVHGNVYFEQTPTVINLNGYNIQKTFGEVWLPQRPTVLTGRCHFESVEFQDLTYTNNHPINYLDLAETEARCLSGRRPQNITAPLVFEHEVLLKAGGSFRAVDLKGFLKSTNKSHGIDIKEYDNYVFRIGEDQAITGNWLLHNVEILGTFDVKTLNGYNIETELLRSDVTMNNITATKRFRELHVESIICPGECIIQGVDMKEWFANALRLEGNQTIEGTLHIDNPIITGNIDVLGTVNELRFDTKHLMLKSIPQKVPGTLHLITKFPSENKIYPLIFESLHTDVINGRNFTKFLMYAARNDQNPLIINTPITLVQPIEAEETLLEGEMLFGVNTTHLIRDTSFKESVGELTSKVRSLNSVNEKILENVFEDGPIFSHFDKKKPLLVKAARMLALTVYRDSLPQELLVVHSNEPGKLSAIEFYRWAVNEEKFVPSKRYQAIVAKDREILKVKRVRLGPKQHLFVEFFEQDRKSFTQQIMDLHHEGAAISKFVPLYVMKSNRSRDVIWMKLVTLDCIVMYTKGRAGFEVRCMREENLMHILDVRQIEETVVPMQIVALENHLIILDSSDQVQIWRSTAKFYLKHHETLTVSHPSHVSIARYENQLMLAINSEHTPNSAHYGSIEIWQKMLQPNGTFVQHQLILTKVPKQLQFSVLPSKELMLYTLTENWLHPLVVYRYEGITGFRELLTSNTIQQKAHRLAALKMRLARKEFVAILGPQSTDLVEVVFV</sequence>
<feature type="transmembrane region" description="Helical" evidence="1">
    <location>
        <begin position="7"/>
        <end position="26"/>
    </location>
</feature>
<dbReference type="eggNOG" id="ENOG502SB0P">
    <property type="taxonomic scope" value="Eukaryota"/>
</dbReference>
<dbReference type="HOGENOM" id="CLU_002264_0_0_1"/>
<reference evidence="2 4" key="1">
    <citation type="journal article" date="2010" name="BMC Genomics">
        <title>Combination of measures distinguishes pre-miRNAs from other stem-loops in the genome of the newly sequenced Anopheles darlingi.</title>
        <authorList>
            <person name="Mendes N.D."/>
            <person name="Freitas A.T."/>
            <person name="Vasconcelos A.T."/>
            <person name="Sagot M.F."/>
        </authorList>
    </citation>
    <scope>NUCLEOTIDE SEQUENCE</scope>
</reference>
<dbReference type="Proteomes" id="UP000000673">
    <property type="component" value="Unassembled WGS sequence"/>
</dbReference>
<keyword evidence="1" id="KW-0472">Membrane</keyword>
<keyword evidence="1" id="KW-1133">Transmembrane helix</keyword>
<accession>W5JW42</accession>
<reference evidence="3" key="4">
    <citation type="submission" date="2015-06" db="UniProtKB">
        <authorList>
            <consortium name="EnsemblMetazoa"/>
        </authorList>
    </citation>
    <scope>IDENTIFICATION</scope>
</reference>
<dbReference type="PANTHER" id="PTHR15261:SF4">
    <property type="entry name" value="THROMBOSPONDIN-TYPE LAMININ G DOMAIN AND EAR REPEAT-CONTAINING PROTEIN"/>
    <property type="match status" value="1"/>
</dbReference>
<dbReference type="FunCoup" id="W5JW42">
    <property type="interactions" value="15"/>
</dbReference>
<reference evidence="2" key="2">
    <citation type="submission" date="2010-05" db="EMBL/GenBank/DDBJ databases">
        <authorList>
            <person name="Almeida L.G."/>
            <person name="Nicolas M.F."/>
            <person name="Souza R.C."/>
            <person name="Vasconcelos A.T.R."/>
        </authorList>
    </citation>
    <scope>NUCLEOTIDE SEQUENCE</scope>
</reference>
<dbReference type="OMA" id="VRFENPI"/>
<protein>
    <submittedName>
        <fullName evidence="2 3">Uncharacterized protein</fullName>
    </submittedName>
</protein>
<dbReference type="EnsemblMetazoa" id="ADAC000417-RA">
    <property type="protein sequence ID" value="ADAC000417-PA"/>
    <property type="gene ID" value="ADAC000417"/>
</dbReference>
<evidence type="ECO:0000256" key="1">
    <source>
        <dbReference type="SAM" id="Phobius"/>
    </source>
</evidence>
<keyword evidence="4" id="KW-1185">Reference proteome</keyword>